<comment type="subcellular location">
    <subcellularLocation>
        <location evidence="1">Nucleus</location>
    </subcellularLocation>
</comment>
<reference evidence="5" key="1">
    <citation type="submission" date="2021-12" db="EMBL/GenBank/DDBJ databases">
        <authorList>
            <person name="King R."/>
        </authorList>
    </citation>
    <scope>NUCLEOTIDE SEQUENCE</scope>
</reference>
<sequence length="651" mass="74343">MVMQPESSRALSEEEYVVQCAKNCLEVDPHASKAWMITAKTLFPQNFGVQFEAYRIEKSAGNVKEAAKCFTTIYINFPKEARLWNEVAQITSVLSNESQESAFLSQMFKNIPYDIQLKILQNAADRSEDPMEHCRLSLLLLNKFPETAQESVPKLVETLISAEKHIYSNPVNIYRKFLVCDLMPFLSIESIEMSTKLLITLLNKSIKFYVAYLIQKTKIIQDLPESENNVQNSWDSMNKIFKVIGTKLHWEISNIFNPPVNLDRALFQLKQFMVSVADWMMCAEEMTYAVTILFLQTLHGYVSALEAGSYKKSELVLVETFINEGVDIKANVMPPAKKMRQNSEDEILPVVTVVENNTDAIEHFQRAHKCWSLLHRNPLLKQEFKKLNEGLALEPLLGSIIQDLALYEGEYDEYLKHIIGTEASLKRSLELASVYHGKKMYMLSVESLYEVVAAAASLPSSSQSSHPPINASVTTRRHLQYIPLVKLPLIQYCCKLLIATLKQGVFKTLFSNYDLALGHLLVLCQLDWPQEEALVTRVLKEIAQRKAFAYPVFTKYLVNPTILEEFIFLSTEQGGNISLDILVPSANQLLNQRRMSTRGVDKNVREDFKLMMRRQIARCNDPLDSLITDFLLSERASIVEICYRIQVQMSS</sequence>
<dbReference type="PANTHER" id="PTHR16055">
    <property type="entry name" value="INTEGRATOR COMPLEX SUBUNIT 10"/>
    <property type="match status" value="1"/>
</dbReference>
<protein>
    <recommendedName>
        <fullName evidence="3">Integrator complex subunit 10</fullName>
    </recommendedName>
</protein>
<dbReference type="EMBL" id="OU963865">
    <property type="protein sequence ID" value="CAH0389155.1"/>
    <property type="molecule type" value="Genomic_DNA"/>
</dbReference>
<dbReference type="Proteomes" id="UP001152759">
    <property type="component" value="Chromosome 4"/>
</dbReference>
<evidence type="ECO:0000313" key="6">
    <source>
        <dbReference type="Proteomes" id="UP001152759"/>
    </source>
</evidence>
<dbReference type="GO" id="GO:0016180">
    <property type="term" value="P:snRNA processing"/>
    <property type="evidence" value="ECO:0007669"/>
    <property type="project" value="InterPro"/>
</dbReference>
<evidence type="ECO:0000256" key="3">
    <source>
        <dbReference type="ARBA" id="ARBA00016811"/>
    </source>
</evidence>
<comment type="similarity">
    <text evidence="2">Belongs to the Integrator subunit 10 family.</text>
</comment>
<dbReference type="PANTHER" id="PTHR16055:SF2">
    <property type="entry name" value="INTEGRATOR COMPLEX SUBUNIT 10"/>
    <property type="match status" value="1"/>
</dbReference>
<dbReference type="AlphaFoldDB" id="A0A9P0AAN4"/>
<gene>
    <name evidence="5" type="ORF">BEMITA_LOCUS8014</name>
</gene>
<evidence type="ECO:0000256" key="2">
    <source>
        <dbReference type="ARBA" id="ARBA00010391"/>
    </source>
</evidence>
<proteinExistence type="inferred from homology"/>
<name>A0A9P0AAN4_BEMTA</name>
<dbReference type="GO" id="GO:0032039">
    <property type="term" value="C:integrator complex"/>
    <property type="evidence" value="ECO:0007669"/>
    <property type="project" value="InterPro"/>
</dbReference>
<accession>A0A9P0AAN4</accession>
<keyword evidence="4" id="KW-0539">Nucleus</keyword>
<dbReference type="KEGG" id="btab:109038103"/>
<dbReference type="InterPro" id="IPR026164">
    <property type="entry name" value="Int_cplx_su10"/>
</dbReference>
<keyword evidence="6" id="KW-1185">Reference proteome</keyword>
<dbReference type="PRINTS" id="PR02106">
    <property type="entry name" value="INTSUBUNIT10"/>
</dbReference>
<evidence type="ECO:0000256" key="4">
    <source>
        <dbReference type="ARBA" id="ARBA00023242"/>
    </source>
</evidence>
<dbReference type="Pfam" id="PF21045">
    <property type="entry name" value="INT10"/>
    <property type="match status" value="2"/>
</dbReference>
<evidence type="ECO:0000256" key="1">
    <source>
        <dbReference type="ARBA" id="ARBA00004123"/>
    </source>
</evidence>
<evidence type="ECO:0000313" key="5">
    <source>
        <dbReference type="EMBL" id="CAH0389155.1"/>
    </source>
</evidence>
<organism evidence="5 6">
    <name type="scientific">Bemisia tabaci</name>
    <name type="common">Sweetpotato whitefly</name>
    <name type="synonym">Aleurodes tabaci</name>
    <dbReference type="NCBI Taxonomy" id="7038"/>
    <lineage>
        <taxon>Eukaryota</taxon>
        <taxon>Metazoa</taxon>
        <taxon>Ecdysozoa</taxon>
        <taxon>Arthropoda</taxon>
        <taxon>Hexapoda</taxon>
        <taxon>Insecta</taxon>
        <taxon>Pterygota</taxon>
        <taxon>Neoptera</taxon>
        <taxon>Paraneoptera</taxon>
        <taxon>Hemiptera</taxon>
        <taxon>Sternorrhyncha</taxon>
        <taxon>Aleyrodoidea</taxon>
        <taxon>Aleyrodidae</taxon>
        <taxon>Aleyrodinae</taxon>
        <taxon>Bemisia</taxon>
    </lineage>
</organism>